<gene>
    <name evidence="1" type="ORF">JMJ77_005234</name>
</gene>
<evidence type="ECO:0000313" key="1">
    <source>
        <dbReference type="EMBL" id="KAG7057852.1"/>
    </source>
</evidence>
<evidence type="ECO:0000313" key="2">
    <source>
        <dbReference type="Proteomes" id="UP000699042"/>
    </source>
</evidence>
<dbReference type="AlphaFoldDB" id="A0A9P7UIJ8"/>
<dbReference type="Proteomes" id="UP000699042">
    <property type="component" value="Unassembled WGS sequence"/>
</dbReference>
<sequence>MPLPCNQEQSPLAHLVVCCIIPGAESFVQTCSGVCAGLSSWLLLKMSPFGLAWTTRQWPCHHES</sequence>
<proteinExistence type="predicted"/>
<keyword evidence="2" id="KW-1185">Reference proteome</keyword>
<accession>A0A9P7UIJ8</accession>
<protein>
    <submittedName>
        <fullName evidence="1">Uncharacterized protein</fullName>
    </submittedName>
</protein>
<name>A0A9P7UIJ8_9PEZI</name>
<reference evidence="1" key="1">
    <citation type="submission" date="2021-05" db="EMBL/GenBank/DDBJ databases">
        <title>Comparative genomics of three Colletotrichum scovillei strains and genetic complementation revealed genes involved fungal growth and virulence on chili pepper.</title>
        <authorList>
            <person name="Hsieh D.-K."/>
            <person name="Chuang S.-C."/>
            <person name="Chen C.-Y."/>
            <person name="Chao Y.-T."/>
            <person name="Lu M.-Y.J."/>
            <person name="Lee M.-H."/>
            <person name="Shih M.-C."/>
        </authorList>
    </citation>
    <scope>NUCLEOTIDE SEQUENCE</scope>
    <source>
        <strain evidence="1">Coll-153</strain>
    </source>
</reference>
<dbReference type="EMBL" id="JAESDN010000001">
    <property type="protein sequence ID" value="KAG7057852.1"/>
    <property type="molecule type" value="Genomic_DNA"/>
</dbReference>
<comment type="caution">
    <text evidence="1">The sequence shown here is derived from an EMBL/GenBank/DDBJ whole genome shotgun (WGS) entry which is preliminary data.</text>
</comment>
<organism evidence="1 2">
    <name type="scientific">Colletotrichum scovillei</name>
    <dbReference type="NCBI Taxonomy" id="1209932"/>
    <lineage>
        <taxon>Eukaryota</taxon>
        <taxon>Fungi</taxon>
        <taxon>Dikarya</taxon>
        <taxon>Ascomycota</taxon>
        <taxon>Pezizomycotina</taxon>
        <taxon>Sordariomycetes</taxon>
        <taxon>Hypocreomycetidae</taxon>
        <taxon>Glomerellales</taxon>
        <taxon>Glomerellaceae</taxon>
        <taxon>Colletotrichum</taxon>
        <taxon>Colletotrichum acutatum species complex</taxon>
    </lineage>
</organism>